<organism evidence="1 2">
    <name type="scientific">Aequorivita vladivostokensis</name>
    <dbReference type="NCBI Taxonomy" id="171194"/>
    <lineage>
        <taxon>Bacteria</taxon>
        <taxon>Pseudomonadati</taxon>
        <taxon>Bacteroidota</taxon>
        <taxon>Flavobacteriia</taxon>
        <taxon>Flavobacteriales</taxon>
        <taxon>Flavobacteriaceae</taxon>
        <taxon>Aequorivita</taxon>
    </lineage>
</organism>
<evidence type="ECO:0000313" key="2">
    <source>
        <dbReference type="Proteomes" id="UP000033497"/>
    </source>
</evidence>
<dbReference type="SUPFAM" id="SSF102198">
    <property type="entry name" value="Putative cyclase"/>
    <property type="match status" value="1"/>
</dbReference>
<gene>
    <name evidence="1" type="ORF">MB09_12555</name>
</gene>
<evidence type="ECO:0000313" key="1">
    <source>
        <dbReference type="EMBL" id="KJJ37853.1"/>
    </source>
</evidence>
<comment type="caution">
    <text evidence="1">The sequence shown here is derived from an EMBL/GenBank/DDBJ whole genome shotgun (WGS) entry which is preliminary data.</text>
</comment>
<dbReference type="InterPro" id="IPR037175">
    <property type="entry name" value="KFase_sf"/>
</dbReference>
<dbReference type="RefSeq" id="WP_045081248.1">
    <property type="nucleotide sequence ID" value="NZ_JSVU01000008.1"/>
</dbReference>
<keyword evidence="2" id="KW-1185">Reference proteome</keyword>
<protein>
    <submittedName>
        <fullName evidence="1">Metal-dependent hydrolase</fullName>
    </submittedName>
</protein>
<dbReference type="EMBL" id="JSVU01000008">
    <property type="protein sequence ID" value="KJJ37853.1"/>
    <property type="molecule type" value="Genomic_DNA"/>
</dbReference>
<accession>A0ABR5DGE7</accession>
<dbReference type="Pfam" id="PF04199">
    <property type="entry name" value="Cyclase"/>
    <property type="match status" value="1"/>
</dbReference>
<proteinExistence type="predicted"/>
<keyword evidence="1" id="KW-0378">Hydrolase</keyword>
<sequence length="255" mass="28671">MKTTIEHKGISINIDLSKPLDISIPLQASEENPLAWYQNQPIIEPVKMGDWTGKVSEGASVNFNNMFFNPHAHGTHTECFGHISKDFHSVNEALKTFFFLAEVISVKPEAPFPSERAGGEDKIISEESIAKALNGKTPEAIVIRTLPNTSDKKSKHWSDTNWPFLHEKAALFLREIGVKHLLIDLPSVDKERDEGKLLAHKAFWNFPQNPREDCTITELIYVPDSIEDGSYLLNLQIASFHNDASPSKPVLYKII</sequence>
<dbReference type="InterPro" id="IPR007325">
    <property type="entry name" value="KFase/CYL"/>
</dbReference>
<dbReference type="Proteomes" id="UP000033497">
    <property type="component" value="Unassembled WGS sequence"/>
</dbReference>
<dbReference type="GO" id="GO:0016787">
    <property type="term" value="F:hydrolase activity"/>
    <property type="evidence" value="ECO:0007669"/>
    <property type="project" value="UniProtKB-KW"/>
</dbReference>
<reference evidence="1 2" key="1">
    <citation type="submission" date="2014-10" db="EMBL/GenBank/DDBJ databases">
        <title>Genome sequencing of Vitellibacter vladivostokensis KMM 3516.</title>
        <authorList>
            <person name="Thevarajoo S."/>
            <person name="Selvaratnam C."/>
            <person name="Goh K.M."/>
            <person name="Chong C.S."/>
        </authorList>
    </citation>
    <scope>NUCLEOTIDE SEQUENCE [LARGE SCALE GENOMIC DNA]</scope>
    <source>
        <strain evidence="1 2">KMM 3516</strain>
    </source>
</reference>
<dbReference type="Gene3D" id="3.50.30.50">
    <property type="entry name" value="Putative cyclase"/>
    <property type="match status" value="1"/>
</dbReference>
<name>A0ABR5DGE7_9FLAO</name>